<dbReference type="PROSITE" id="PS50076">
    <property type="entry name" value="DNAJ_2"/>
    <property type="match status" value="1"/>
</dbReference>
<dbReference type="InterPro" id="IPR008971">
    <property type="entry name" value="HSP40/DnaJ_pept-bd"/>
</dbReference>
<dbReference type="InterPro" id="IPR036410">
    <property type="entry name" value="HSP_DnaJ_Cys-rich_dom_sf"/>
</dbReference>
<dbReference type="GO" id="GO:0005737">
    <property type="term" value="C:cytoplasm"/>
    <property type="evidence" value="ECO:0007669"/>
    <property type="project" value="TreeGrafter"/>
</dbReference>
<name>A0A2K3NP64_TRIPR</name>
<dbReference type="Pfam" id="PF00226">
    <property type="entry name" value="DnaJ"/>
    <property type="match status" value="1"/>
</dbReference>
<dbReference type="Gene3D" id="1.10.287.110">
    <property type="entry name" value="DnaJ domain"/>
    <property type="match status" value="1"/>
</dbReference>
<organism evidence="9 10">
    <name type="scientific">Trifolium pratense</name>
    <name type="common">Red clover</name>
    <dbReference type="NCBI Taxonomy" id="57577"/>
    <lineage>
        <taxon>Eukaryota</taxon>
        <taxon>Viridiplantae</taxon>
        <taxon>Streptophyta</taxon>
        <taxon>Embryophyta</taxon>
        <taxon>Tracheophyta</taxon>
        <taxon>Spermatophyta</taxon>
        <taxon>Magnoliopsida</taxon>
        <taxon>eudicotyledons</taxon>
        <taxon>Gunneridae</taxon>
        <taxon>Pentapetalae</taxon>
        <taxon>rosids</taxon>
        <taxon>fabids</taxon>
        <taxon>Fabales</taxon>
        <taxon>Fabaceae</taxon>
        <taxon>Papilionoideae</taxon>
        <taxon>50 kb inversion clade</taxon>
        <taxon>NPAAA clade</taxon>
        <taxon>Hologalegina</taxon>
        <taxon>IRL clade</taxon>
        <taxon>Trifolieae</taxon>
        <taxon>Trifolium</taxon>
    </lineage>
</organism>
<dbReference type="PANTHER" id="PTHR43096:SF52">
    <property type="entry name" value="DNAJ HOMOLOG 1, MITOCHONDRIAL-RELATED"/>
    <property type="match status" value="1"/>
</dbReference>
<keyword evidence="2" id="KW-0677">Repeat</keyword>
<dbReference type="SUPFAM" id="SSF57938">
    <property type="entry name" value="DnaJ/Hsp40 cysteine-rich domain"/>
    <property type="match status" value="1"/>
</dbReference>
<dbReference type="STRING" id="57577.A0A2K3NP64"/>
<dbReference type="AlphaFoldDB" id="A0A2K3NP64"/>
<dbReference type="PANTHER" id="PTHR43096">
    <property type="entry name" value="DNAJ HOMOLOG 1, MITOCHONDRIAL-RELATED"/>
    <property type="match status" value="1"/>
</dbReference>
<dbReference type="CDD" id="cd10719">
    <property type="entry name" value="DnaJ_zf"/>
    <property type="match status" value="1"/>
</dbReference>
<dbReference type="Proteomes" id="UP000236291">
    <property type="component" value="Unassembled WGS sequence"/>
</dbReference>
<dbReference type="Pfam" id="PF01556">
    <property type="entry name" value="DnaJ_C"/>
    <property type="match status" value="1"/>
</dbReference>
<dbReference type="FunFam" id="2.10.230.10:FF:000002">
    <property type="entry name" value="Molecular chaperone DnaJ"/>
    <property type="match status" value="1"/>
</dbReference>
<dbReference type="Pfam" id="PF00684">
    <property type="entry name" value="DnaJ_CXXCXGXG"/>
    <property type="match status" value="1"/>
</dbReference>
<dbReference type="OrthoDB" id="10256793at2759"/>
<dbReference type="NCBIfam" id="NF008035">
    <property type="entry name" value="PRK10767.1"/>
    <property type="match status" value="1"/>
</dbReference>
<dbReference type="CDD" id="cd10747">
    <property type="entry name" value="DnaJ_C"/>
    <property type="match status" value="1"/>
</dbReference>
<proteinExistence type="inferred from homology"/>
<dbReference type="SMART" id="SM00271">
    <property type="entry name" value="DnaJ"/>
    <property type="match status" value="1"/>
</dbReference>
<gene>
    <name evidence="9" type="ORF">L195_g001251</name>
</gene>
<evidence type="ECO:0000256" key="6">
    <source>
        <dbReference type="PROSITE-ProRule" id="PRU00546"/>
    </source>
</evidence>
<dbReference type="GO" id="GO:0042026">
    <property type="term" value="P:protein refolding"/>
    <property type="evidence" value="ECO:0007669"/>
    <property type="project" value="TreeGrafter"/>
</dbReference>
<dbReference type="GO" id="GO:0031072">
    <property type="term" value="F:heat shock protein binding"/>
    <property type="evidence" value="ECO:0007669"/>
    <property type="project" value="InterPro"/>
</dbReference>
<dbReference type="InterPro" id="IPR001305">
    <property type="entry name" value="HSP_DnaJ_Cys-rich_dom"/>
</dbReference>
<dbReference type="InterPro" id="IPR012724">
    <property type="entry name" value="DnaJ"/>
</dbReference>
<dbReference type="InterPro" id="IPR002939">
    <property type="entry name" value="DnaJ_C"/>
</dbReference>
<evidence type="ECO:0000259" key="7">
    <source>
        <dbReference type="PROSITE" id="PS50076"/>
    </source>
</evidence>
<dbReference type="PROSITE" id="PS51188">
    <property type="entry name" value="ZF_CR"/>
    <property type="match status" value="1"/>
</dbReference>
<evidence type="ECO:0000256" key="3">
    <source>
        <dbReference type="ARBA" id="ARBA00022771"/>
    </source>
</evidence>
<dbReference type="SUPFAM" id="SSF49493">
    <property type="entry name" value="HSP40/DnaJ peptide-binding domain"/>
    <property type="match status" value="2"/>
</dbReference>
<dbReference type="SUPFAM" id="SSF46565">
    <property type="entry name" value="Chaperone J-domain"/>
    <property type="match status" value="1"/>
</dbReference>
<evidence type="ECO:0000313" key="9">
    <source>
        <dbReference type="EMBL" id="PNY04821.1"/>
    </source>
</evidence>
<dbReference type="HAMAP" id="MF_01152">
    <property type="entry name" value="DnaJ"/>
    <property type="match status" value="1"/>
</dbReference>
<feature type="domain" description="CR-type" evidence="8">
    <location>
        <begin position="212"/>
        <end position="290"/>
    </location>
</feature>
<dbReference type="CDD" id="cd06257">
    <property type="entry name" value="DnaJ"/>
    <property type="match status" value="1"/>
</dbReference>
<dbReference type="InterPro" id="IPR001623">
    <property type="entry name" value="DnaJ_domain"/>
</dbReference>
<keyword evidence="4 6" id="KW-0862">Zinc</keyword>
<dbReference type="GO" id="GO:0008270">
    <property type="term" value="F:zinc ion binding"/>
    <property type="evidence" value="ECO:0007669"/>
    <property type="project" value="UniProtKB-KW"/>
</dbReference>
<dbReference type="Gene3D" id="2.60.260.20">
    <property type="entry name" value="Urease metallochaperone UreE, N-terminal domain"/>
    <property type="match status" value="2"/>
</dbReference>
<dbReference type="FunFam" id="2.60.260.20:FF:000005">
    <property type="entry name" value="Chaperone protein dnaJ 1, mitochondrial"/>
    <property type="match status" value="1"/>
</dbReference>
<dbReference type="InterPro" id="IPR018253">
    <property type="entry name" value="DnaJ_domain_CS"/>
</dbReference>
<dbReference type="PRINTS" id="PR00625">
    <property type="entry name" value="JDOMAIN"/>
</dbReference>
<evidence type="ECO:0000259" key="8">
    <source>
        <dbReference type="PROSITE" id="PS51188"/>
    </source>
</evidence>
<comment type="caution">
    <text evidence="9">The sequence shown here is derived from an EMBL/GenBank/DDBJ whole genome shotgun (WGS) entry which is preliminary data.</text>
</comment>
<evidence type="ECO:0000313" key="10">
    <source>
        <dbReference type="Proteomes" id="UP000236291"/>
    </source>
</evidence>
<dbReference type="GO" id="GO:0051082">
    <property type="term" value="F:unfolded protein binding"/>
    <property type="evidence" value="ECO:0007669"/>
    <property type="project" value="InterPro"/>
</dbReference>
<feature type="domain" description="J" evidence="7">
    <location>
        <begin position="89"/>
        <end position="154"/>
    </location>
</feature>
<feature type="zinc finger region" description="CR-type" evidence="6">
    <location>
        <begin position="212"/>
        <end position="290"/>
    </location>
</feature>
<reference evidence="9 10" key="1">
    <citation type="journal article" date="2014" name="Am. J. Bot.">
        <title>Genome assembly and annotation for red clover (Trifolium pratense; Fabaceae).</title>
        <authorList>
            <person name="Istvanek J."/>
            <person name="Jaros M."/>
            <person name="Krenek A."/>
            <person name="Repkova J."/>
        </authorList>
    </citation>
    <scope>NUCLEOTIDE SEQUENCE [LARGE SCALE GENOMIC DNA]</scope>
    <source>
        <strain evidence="10">cv. Tatra</strain>
        <tissue evidence="9">Young leaves</tissue>
    </source>
</reference>
<dbReference type="EMBL" id="ASHM01000496">
    <property type="protein sequence ID" value="PNY04821.1"/>
    <property type="molecule type" value="Genomic_DNA"/>
</dbReference>
<evidence type="ECO:0000256" key="4">
    <source>
        <dbReference type="ARBA" id="ARBA00022833"/>
    </source>
</evidence>
<reference evidence="9 10" key="2">
    <citation type="journal article" date="2017" name="Front. Plant Sci.">
        <title>Gene Classification and Mining of Molecular Markers Useful in Red Clover (Trifolium pratense) Breeding.</title>
        <authorList>
            <person name="Istvanek J."/>
            <person name="Dluhosova J."/>
            <person name="Dluhos P."/>
            <person name="Patkova L."/>
            <person name="Nedelnik J."/>
            <person name="Repkova J."/>
        </authorList>
    </citation>
    <scope>NUCLEOTIDE SEQUENCE [LARGE SCALE GENOMIC DNA]</scope>
    <source>
        <strain evidence="10">cv. Tatra</strain>
        <tissue evidence="9">Young leaves</tissue>
    </source>
</reference>
<accession>A0A2K3NP64</accession>
<evidence type="ECO:0000256" key="1">
    <source>
        <dbReference type="ARBA" id="ARBA00022723"/>
    </source>
</evidence>
<dbReference type="Gramene" id="Tp57577_TGAC_v2_mRNA10184">
    <property type="protein sequence ID" value="Tp57577_TGAC_v2_mRNA10184"/>
    <property type="gene ID" value="Tp57577_TGAC_v2_gene9851"/>
</dbReference>
<dbReference type="Gene3D" id="2.10.230.10">
    <property type="entry name" value="Heat shock protein DnaJ, cysteine-rich domain"/>
    <property type="match status" value="1"/>
</dbReference>
<dbReference type="GO" id="GO:0005524">
    <property type="term" value="F:ATP binding"/>
    <property type="evidence" value="ECO:0007669"/>
    <property type="project" value="InterPro"/>
</dbReference>
<keyword evidence="5" id="KW-0143">Chaperone</keyword>
<keyword evidence="1 6" id="KW-0479">Metal-binding</keyword>
<evidence type="ECO:0000256" key="2">
    <source>
        <dbReference type="ARBA" id="ARBA00022737"/>
    </source>
</evidence>
<dbReference type="FunFam" id="1.10.287.110:FF:000058">
    <property type="entry name" value="Chaperone protein dnaJ GFA2, mitochondrial"/>
    <property type="match status" value="1"/>
</dbReference>
<sequence length="444" mass="48623">MVRSTGITLFTHLARRSLFHANDNVYQVVFQRGYRALNSGSCDSSRVIDGYASNVRDGVNKKNWLLFGAANSYFGASRSIHGSASLARDYYDVLGVSRDASSSELKKAYHGLAKKLHPDANKDDPDAQKKFQEVTTAYEVLKDGEKRQQYDQVGHDAYVNNQTNGFPGDNGFNPFEQAFNGHDIFNSFFHQNVGGQDVKTFIELSFMEAIQGCTKTLSFQTDVLCNTCGGSGVPPGTRPETCKRCKGSGMMHVQTGIFRMQSTCFTCKGTGKIVSSFCQSCKGAKVVKGTKSIKLKTIPGMDNNDTLKVSGGGGADPDGHHSGDLFVTIKVREDPVFRREGLDIHVDAVLSITQAILGATIEVPSFTGSVMLKVHPGTQPGQKVVMKRKGIRKGTNSFKYGDQYVHFTVSIPTNLTERQRELIEEFAKEGQEETDKRKTASASS</sequence>
<keyword evidence="3 6" id="KW-0863">Zinc-finger</keyword>
<dbReference type="GO" id="GO:0009408">
    <property type="term" value="P:response to heat"/>
    <property type="evidence" value="ECO:0007669"/>
    <property type="project" value="InterPro"/>
</dbReference>
<protein>
    <submittedName>
        <fullName evidence="9">Chaperone protein dnaJ mitochondrial-like</fullName>
    </submittedName>
</protein>
<dbReference type="InterPro" id="IPR036869">
    <property type="entry name" value="J_dom_sf"/>
</dbReference>
<dbReference type="PROSITE" id="PS00636">
    <property type="entry name" value="DNAJ_1"/>
    <property type="match status" value="1"/>
</dbReference>
<evidence type="ECO:0000256" key="5">
    <source>
        <dbReference type="ARBA" id="ARBA00023186"/>
    </source>
</evidence>